<dbReference type="GO" id="GO:0008483">
    <property type="term" value="F:transaminase activity"/>
    <property type="evidence" value="ECO:0007669"/>
    <property type="project" value="UniProtKB-KW"/>
</dbReference>
<dbReference type="InterPro" id="IPR050103">
    <property type="entry name" value="Class-III_PLP-dep_AT"/>
</dbReference>
<protein>
    <submittedName>
        <fullName evidence="6">Putrescine aminotransferase</fullName>
    </submittedName>
</protein>
<dbReference type="InterPro" id="IPR015424">
    <property type="entry name" value="PyrdxlP-dep_Trfase"/>
</dbReference>
<dbReference type="AlphaFoldDB" id="A0A1G9LFV6"/>
<dbReference type="PANTHER" id="PTHR11986">
    <property type="entry name" value="AMINOTRANSFERASE CLASS III"/>
    <property type="match status" value="1"/>
</dbReference>
<dbReference type="InterPro" id="IPR005814">
    <property type="entry name" value="Aminotrans_3"/>
</dbReference>
<dbReference type="EMBL" id="FNET01000012">
    <property type="protein sequence ID" value="SDL60821.1"/>
    <property type="molecule type" value="Genomic_DNA"/>
</dbReference>
<evidence type="ECO:0000256" key="2">
    <source>
        <dbReference type="ARBA" id="ARBA00022576"/>
    </source>
</evidence>
<dbReference type="GO" id="GO:0042802">
    <property type="term" value="F:identical protein binding"/>
    <property type="evidence" value="ECO:0007669"/>
    <property type="project" value="TreeGrafter"/>
</dbReference>
<sequence length="324" mass="33422">MATELLSGCAARGARVVDPHRVEYLDCGGYGVPLLGHAHPAVVQAVVGQVRRPSLLDRLMLDLVTPNGLDHVHTFASASEAAQFAVALAQANGRPRVLTTGDVPYGGIDSLRATLASGPPACVLVEPVRGATLPPTGYLSSVAEVCRESGALLVVDETRSGLGRLGVWWGVDLDGVTPDIMLVGEGLSGGVLPIAAVVASAEVEVPLLRGSETVSPLASAAVNACLRVTAAEGLVERAKLLGDELLFGLRAVVAGKAHATGRGLLLGVELPDQRAADVFTGELLRSRVLADFRGRTVCFTPPAVMSAEDAGWLVEAVGRAANKI</sequence>
<keyword evidence="2 6" id="KW-0032">Aminotransferase</keyword>
<dbReference type="Pfam" id="PF00202">
    <property type="entry name" value="Aminotran_3"/>
    <property type="match status" value="1"/>
</dbReference>
<evidence type="ECO:0000256" key="4">
    <source>
        <dbReference type="ARBA" id="ARBA00022898"/>
    </source>
</evidence>
<gene>
    <name evidence="6" type="ORF">SAMN04488074_11249</name>
</gene>
<dbReference type="SUPFAM" id="SSF53383">
    <property type="entry name" value="PLP-dependent transferases"/>
    <property type="match status" value="1"/>
</dbReference>
<dbReference type="Proteomes" id="UP000199682">
    <property type="component" value="Unassembled WGS sequence"/>
</dbReference>
<keyword evidence="3 6" id="KW-0808">Transferase</keyword>
<reference evidence="7" key="1">
    <citation type="submission" date="2016-10" db="EMBL/GenBank/DDBJ databases">
        <authorList>
            <person name="Varghese N."/>
            <person name="Submissions S."/>
        </authorList>
    </citation>
    <scope>NUCLEOTIDE SEQUENCE [LARGE SCALE GENOMIC DNA]</scope>
    <source>
        <strain evidence="7">DSM 44796</strain>
    </source>
</reference>
<dbReference type="InterPro" id="IPR015422">
    <property type="entry name" value="PyrdxlP-dep_Trfase_small"/>
</dbReference>
<proteinExistence type="inferred from homology"/>
<accession>A0A1G9LFV6</accession>
<dbReference type="Gene3D" id="3.40.640.10">
    <property type="entry name" value="Type I PLP-dependent aspartate aminotransferase-like (Major domain)"/>
    <property type="match status" value="2"/>
</dbReference>
<dbReference type="GO" id="GO:0030170">
    <property type="term" value="F:pyridoxal phosphate binding"/>
    <property type="evidence" value="ECO:0007669"/>
    <property type="project" value="InterPro"/>
</dbReference>
<dbReference type="PANTHER" id="PTHR11986:SF79">
    <property type="entry name" value="ACETYLORNITHINE AMINOTRANSFERASE, MITOCHONDRIAL"/>
    <property type="match status" value="1"/>
</dbReference>
<dbReference type="Gene3D" id="3.90.1150.10">
    <property type="entry name" value="Aspartate Aminotransferase, domain 1"/>
    <property type="match status" value="2"/>
</dbReference>
<evidence type="ECO:0000256" key="1">
    <source>
        <dbReference type="ARBA" id="ARBA00001933"/>
    </source>
</evidence>
<dbReference type="RefSeq" id="WP_090008942.1">
    <property type="nucleotide sequence ID" value="NZ_FNET01000012.1"/>
</dbReference>
<evidence type="ECO:0000256" key="3">
    <source>
        <dbReference type="ARBA" id="ARBA00022679"/>
    </source>
</evidence>
<dbReference type="InterPro" id="IPR015421">
    <property type="entry name" value="PyrdxlP-dep_Trfase_major"/>
</dbReference>
<evidence type="ECO:0000313" key="7">
    <source>
        <dbReference type="Proteomes" id="UP000199682"/>
    </source>
</evidence>
<comment type="cofactor">
    <cofactor evidence="1">
        <name>pyridoxal 5'-phosphate</name>
        <dbReference type="ChEBI" id="CHEBI:597326"/>
    </cofactor>
</comment>
<organism evidence="6 7">
    <name type="scientific">Lentzea albidocapillata subsp. violacea</name>
    <dbReference type="NCBI Taxonomy" id="128104"/>
    <lineage>
        <taxon>Bacteria</taxon>
        <taxon>Bacillati</taxon>
        <taxon>Actinomycetota</taxon>
        <taxon>Actinomycetes</taxon>
        <taxon>Pseudonocardiales</taxon>
        <taxon>Pseudonocardiaceae</taxon>
        <taxon>Lentzea</taxon>
    </lineage>
</organism>
<name>A0A1G9LFV6_9PSEU</name>
<evidence type="ECO:0000256" key="5">
    <source>
        <dbReference type="RuleBase" id="RU003560"/>
    </source>
</evidence>
<keyword evidence="4 5" id="KW-0663">Pyridoxal phosphate</keyword>
<comment type="similarity">
    <text evidence="5">Belongs to the class-III pyridoxal-phosphate-dependent aminotransferase family.</text>
</comment>
<evidence type="ECO:0000313" key="6">
    <source>
        <dbReference type="EMBL" id="SDL60821.1"/>
    </source>
</evidence>